<dbReference type="InterPro" id="IPR052198">
    <property type="entry name" value="IorB_Oxidoreductase"/>
</dbReference>
<dbReference type="Proteomes" id="UP000320766">
    <property type="component" value="Unassembled WGS sequence"/>
</dbReference>
<dbReference type="AlphaFoldDB" id="A0A520KV66"/>
<evidence type="ECO:0000256" key="3">
    <source>
        <dbReference type="ARBA" id="ARBA00023002"/>
    </source>
</evidence>
<dbReference type="InterPro" id="IPR019752">
    <property type="entry name" value="Pyrv/ketoisovalerate_OxRed_cat"/>
</dbReference>
<protein>
    <recommendedName>
        <fullName evidence="5">Indolepyruvate ferredoxin oxidoreductase subunit beta</fullName>
        <ecNumber evidence="5">1.2.7.8</ecNumber>
    </recommendedName>
</protein>
<evidence type="ECO:0000256" key="4">
    <source>
        <dbReference type="ARBA" id="ARBA00048332"/>
    </source>
</evidence>
<comment type="function">
    <text evidence="1">Catalyzes the ferredoxin-dependent oxidative decarboxylation of arylpyruvates.</text>
</comment>
<gene>
    <name evidence="7" type="primary">iorB</name>
    <name evidence="7" type="ORF">EF807_07220</name>
</gene>
<evidence type="ECO:0000256" key="2">
    <source>
        <dbReference type="ARBA" id="ARBA00011238"/>
    </source>
</evidence>
<dbReference type="GO" id="GO:0043805">
    <property type="term" value="F:indolepyruvate ferredoxin oxidoreductase activity"/>
    <property type="evidence" value="ECO:0007669"/>
    <property type="project" value="UniProtKB-EC"/>
</dbReference>
<dbReference type="NCBIfam" id="TIGR03334">
    <property type="entry name" value="IOR_beta"/>
    <property type="match status" value="1"/>
</dbReference>
<accession>A0A520KV66</accession>
<sequence>MSFDLVIVGVGGQGTILSARIIGEACIIEGRHVISAETHGMAQRGGSVENHVRIDGELGPLVPIGGADMLISLEPLEAIRYGHYLKKDGILISNTVPIVPPTVYRAGILYPDTDSLLLSKFNHAKICNANILATEAGNVLAANIVLIGLASPHLPFEEENLIEGIRRSVPPKTMEINMKAYELGKIHNEETC</sequence>
<dbReference type="PANTHER" id="PTHR43854:SF1">
    <property type="entry name" value="INDOLEPYRUVATE OXIDOREDUCTASE SUBUNIT IORB"/>
    <property type="match status" value="1"/>
</dbReference>
<evidence type="ECO:0000313" key="7">
    <source>
        <dbReference type="EMBL" id="RZN67739.1"/>
    </source>
</evidence>
<evidence type="ECO:0000256" key="5">
    <source>
        <dbReference type="NCBIfam" id="TIGR03334"/>
    </source>
</evidence>
<keyword evidence="7" id="KW-0670">Pyruvate</keyword>
<reference evidence="7 8" key="1">
    <citation type="journal article" date="2019" name="Nat. Microbiol.">
        <title>Wide diversity of methane and short-chain alkane metabolisms in uncultured archaea.</title>
        <authorList>
            <person name="Borrel G."/>
            <person name="Adam P.S."/>
            <person name="McKay L.J."/>
            <person name="Chen L.X."/>
            <person name="Sierra-Garcia I.N."/>
            <person name="Sieber C.M."/>
            <person name="Letourneur Q."/>
            <person name="Ghozlane A."/>
            <person name="Andersen G.L."/>
            <person name="Li W.J."/>
            <person name="Hallam S.J."/>
            <person name="Muyzer G."/>
            <person name="de Oliveira V.M."/>
            <person name="Inskeep W.P."/>
            <person name="Banfield J.F."/>
            <person name="Gribaldo S."/>
        </authorList>
    </citation>
    <scope>NUCLEOTIDE SEQUENCE [LARGE SCALE GENOMIC DNA]</scope>
    <source>
        <strain evidence="7">NM1b</strain>
    </source>
</reference>
<dbReference type="EC" id="1.2.7.8" evidence="5"/>
<keyword evidence="3 7" id="KW-0560">Oxidoreductase</keyword>
<dbReference type="PANTHER" id="PTHR43854">
    <property type="entry name" value="INDOLEPYRUVATE OXIDOREDUCTASE SUBUNIT IORB"/>
    <property type="match status" value="1"/>
</dbReference>
<comment type="caution">
    <text evidence="7">The sequence shown here is derived from an EMBL/GenBank/DDBJ whole genome shotgun (WGS) entry which is preliminary data.</text>
</comment>
<comment type="subunit">
    <text evidence="2">Heterodimer of the IorA and IorB subunits.</text>
</comment>
<evidence type="ECO:0000313" key="8">
    <source>
        <dbReference type="Proteomes" id="UP000320766"/>
    </source>
</evidence>
<dbReference type="InterPro" id="IPR002869">
    <property type="entry name" value="Pyrv_flavodox_OxRed_cen"/>
</dbReference>
<dbReference type="Pfam" id="PF01558">
    <property type="entry name" value="POR"/>
    <property type="match status" value="1"/>
</dbReference>
<comment type="catalytic activity">
    <reaction evidence="4">
        <text>indole-3-pyruvate + 2 oxidized [2Fe-2S]-[ferredoxin] + CoA = (indol-3-yl)acetyl-CoA + 2 reduced [2Fe-2S]-[ferredoxin] + CO2 + H(+)</text>
        <dbReference type="Rhea" id="RHEA:12645"/>
        <dbReference type="Rhea" id="RHEA-COMP:10000"/>
        <dbReference type="Rhea" id="RHEA-COMP:10001"/>
        <dbReference type="ChEBI" id="CHEBI:15378"/>
        <dbReference type="ChEBI" id="CHEBI:16526"/>
        <dbReference type="ChEBI" id="CHEBI:17640"/>
        <dbReference type="ChEBI" id="CHEBI:33737"/>
        <dbReference type="ChEBI" id="CHEBI:33738"/>
        <dbReference type="ChEBI" id="CHEBI:57271"/>
        <dbReference type="ChEBI" id="CHEBI:57287"/>
        <dbReference type="EC" id="1.2.7.8"/>
    </reaction>
</comment>
<feature type="domain" description="Pyruvate/ketoisovalerate oxidoreductase catalytic" evidence="6">
    <location>
        <begin position="11"/>
        <end position="184"/>
    </location>
</feature>
<proteinExistence type="predicted"/>
<evidence type="ECO:0000259" key="6">
    <source>
        <dbReference type="Pfam" id="PF01558"/>
    </source>
</evidence>
<dbReference type="Gene3D" id="3.40.920.10">
    <property type="entry name" value="Pyruvate-ferredoxin oxidoreductase, PFOR, domain III"/>
    <property type="match status" value="1"/>
</dbReference>
<dbReference type="EMBL" id="RXIL01000131">
    <property type="protein sequence ID" value="RZN67739.1"/>
    <property type="molecule type" value="Genomic_DNA"/>
</dbReference>
<evidence type="ECO:0000256" key="1">
    <source>
        <dbReference type="ARBA" id="ARBA00002995"/>
    </source>
</evidence>
<dbReference type="InterPro" id="IPR017719">
    <property type="entry name" value="Indolepyruvate_Fd_OxRdtase_bsu"/>
</dbReference>
<organism evidence="7 8">
    <name type="scientific">Candidatus Methanolliviera hydrocarbonicum</name>
    <dbReference type="NCBI Taxonomy" id="2491085"/>
    <lineage>
        <taxon>Archaea</taxon>
        <taxon>Methanobacteriati</taxon>
        <taxon>Methanobacteriota</taxon>
        <taxon>Candidatus Methanoliparia</taxon>
        <taxon>Candidatus Methanoliparales</taxon>
        <taxon>Candidatus Methanollivieraceae</taxon>
        <taxon>Candidatus Methanolliviera</taxon>
    </lineage>
</organism>
<dbReference type="SUPFAM" id="SSF53323">
    <property type="entry name" value="Pyruvate-ferredoxin oxidoreductase, PFOR, domain III"/>
    <property type="match status" value="1"/>
</dbReference>
<name>A0A520KV66_9EURY</name>